<dbReference type="Proteomes" id="UP000325466">
    <property type="component" value="Unassembled WGS sequence"/>
</dbReference>
<evidence type="ECO:0000313" key="3">
    <source>
        <dbReference type="Proteomes" id="UP000325466"/>
    </source>
</evidence>
<reference evidence="2 3" key="1">
    <citation type="journal article" date="2018" name="Biodegradation">
        <title>1,4-Dioxane degradation characteristics of Rhodococcus aetherivorans JCM 14343.</title>
        <authorList>
            <person name="Inoue D."/>
            <person name="Tsunoda T."/>
            <person name="Yamamoto N."/>
            <person name="Ike M."/>
            <person name="Sei K."/>
        </authorList>
    </citation>
    <scope>NUCLEOTIDE SEQUENCE [LARGE SCALE GENOMIC DNA]</scope>
    <source>
        <strain evidence="2 3">JCM 14343</strain>
    </source>
</reference>
<evidence type="ECO:0000256" key="1">
    <source>
        <dbReference type="SAM" id="MobiDB-lite"/>
    </source>
</evidence>
<keyword evidence="3" id="KW-1185">Reference proteome</keyword>
<name>A0ABQ0YRT0_9NOCA</name>
<feature type="compositionally biased region" description="Basic residues" evidence="1">
    <location>
        <begin position="24"/>
        <end position="33"/>
    </location>
</feature>
<feature type="region of interest" description="Disordered" evidence="1">
    <location>
        <begin position="1"/>
        <end position="44"/>
    </location>
</feature>
<evidence type="ECO:0000313" key="2">
    <source>
        <dbReference type="EMBL" id="GES39321.1"/>
    </source>
</evidence>
<organism evidence="2 3">
    <name type="scientific">Rhodococcus aetherivorans</name>
    <dbReference type="NCBI Taxonomy" id="191292"/>
    <lineage>
        <taxon>Bacteria</taxon>
        <taxon>Bacillati</taxon>
        <taxon>Actinomycetota</taxon>
        <taxon>Actinomycetes</taxon>
        <taxon>Mycobacteriales</taxon>
        <taxon>Nocardiaceae</taxon>
        <taxon>Rhodococcus</taxon>
    </lineage>
</organism>
<proteinExistence type="predicted"/>
<accession>A0ABQ0YRT0</accession>
<protein>
    <submittedName>
        <fullName evidence="2">Uncharacterized protein</fullName>
    </submittedName>
</protein>
<sequence>MIEDAAITEATRRFTPGSSPNRLARQRARHRPVRPPTARSVPSPPVTLSLGVEICTRRYFVESMVSVSVPR</sequence>
<dbReference type="EMBL" id="BLAH01000113">
    <property type="protein sequence ID" value="GES39321.1"/>
    <property type="molecule type" value="Genomic_DNA"/>
</dbReference>
<gene>
    <name evidence="2" type="ORF">RAJCM14343_4589</name>
</gene>
<comment type="caution">
    <text evidence="2">The sequence shown here is derived from an EMBL/GenBank/DDBJ whole genome shotgun (WGS) entry which is preliminary data.</text>
</comment>